<proteinExistence type="predicted"/>
<keyword evidence="1" id="KW-1133">Transmembrane helix</keyword>
<feature type="transmembrane region" description="Helical" evidence="1">
    <location>
        <begin position="243"/>
        <end position="261"/>
    </location>
</feature>
<dbReference type="PANTHER" id="PTHR19346:SF4">
    <property type="entry name" value="SUGAR PHOSPHATE TRANSPORTER DOMAIN-CONTAINING PROTEIN"/>
    <property type="match status" value="1"/>
</dbReference>
<feature type="transmembrane region" description="Helical" evidence="1">
    <location>
        <begin position="104"/>
        <end position="123"/>
    </location>
</feature>
<feature type="transmembrane region" description="Helical" evidence="1">
    <location>
        <begin position="175"/>
        <end position="199"/>
    </location>
</feature>
<dbReference type="AlphaFoldDB" id="A0A7S4UCU5"/>
<gene>
    <name evidence="2" type="ORF">AMON00008_LOCUS11368</name>
</gene>
<feature type="transmembrane region" description="Helical" evidence="1">
    <location>
        <begin position="268"/>
        <end position="290"/>
    </location>
</feature>
<keyword evidence="1" id="KW-0812">Transmembrane</keyword>
<feature type="transmembrane region" description="Helical" evidence="1">
    <location>
        <begin position="206"/>
        <end position="223"/>
    </location>
</feature>
<feature type="transmembrane region" description="Helical" evidence="1">
    <location>
        <begin position="339"/>
        <end position="359"/>
    </location>
</feature>
<evidence type="ECO:0008006" key="3">
    <source>
        <dbReference type="Google" id="ProtNLM"/>
    </source>
</evidence>
<sequence length="413" mass="44296">MAQAQAARELKSPAICCACGTRGTLVEEAALSMQPQKANTAVPEDESKSELQPLVPHDEFAKRSAVYLVGAALVLVALLAVAVQQEVMQSSQSHGNVDKPSMTIWWNHTCLTLGLPLGLLLQCRRECSASPSRLWRRLLERQGWSPWQALGLCTTLAAVFLLPNLAWAISLKSVWVPLVTAASRFDTVFVLLFTSIWTWKAPPWKQALSVLACILGVILISFGQKDPTNGQRGGTRPWEFVEVFISPCFSALYSLLFNRLASGVAEDAGCLCAMLGLIGLCNAVLLWPVVPICEAAGLEQQRLRDVLTTDGLRSIFLNAALATVGNFSTMPAVALTSPLFVSLGMLLLMPVTVLIDWLFMHHTTLNAVVIGSLAICCGSGYSTAAEASEKSAAPVPPVEAARGSKLLTGKPSV</sequence>
<dbReference type="PANTHER" id="PTHR19346">
    <property type="entry name" value="SUGAR PHOSPHATE TRANSPORTER DOMAIN-CONTAINING PROTEIN"/>
    <property type="match status" value="1"/>
</dbReference>
<protein>
    <recommendedName>
        <fullName evidence="3">EamA domain-containing protein</fullName>
    </recommendedName>
</protein>
<name>A0A7S4UCU5_9DINO</name>
<feature type="transmembrane region" description="Helical" evidence="1">
    <location>
        <begin position="65"/>
        <end position="84"/>
    </location>
</feature>
<evidence type="ECO:0000313" key="2">
    <source>
        <dbReference type="EMBL" id="CAE4571749.1"/>
    </source>
</evidence>
<keyword evidence="1" id="KW-0472">Membrane</keyword>
<dbReference type="EMBL" id="HBNR01017243">
    <property type="protein sequence ID" value="CAE4571749.1"/>
    <property type="molecule type" value="Transcribed_RNA"/>
</dbReference>
<evidence type="ECO:0000256" key="1">
    <source>
        <dbReference type="SAM" id="Phobius"/>
    </source>
</evidence>
<accession>A0A7S4UCU5</accession>
<feature type="transmembrane region" description="Helical" evidence="1">
    <location>
        <begin position="144"/>
        <end position="169"/>
    </location>
</feature>
<dbReference type="InterPro" id="IPR026505">
    <property type="entry name" value="Solute_c_fam_35_mem_F3/F4"/>
</dbReference>
<reference evidence="2" key="1">
    <citation type="submission" date="2021-01" db="EMBL/GenBank/DDBJ databases">
        <authorList>
            <person name="Corre E."/>
            <person name="Pelletier E."/>
            <person name="Niang G."/>
            <person name="Scheremetjew M."/>
            <person name="Finn R."/>
            <person name="Kale V."/>
            <person name="Holt S."/>
            <person name="Cochrane G."/>
            <person name="Meng A."/>
            <person name="Brown T."/>
            <person name="Cohen L."/>
        </authorList>
    </citation>
    <scope>NUCLEOTIDE SEQUENCE</scope>
    <source>
        <strain evidence="2">CCMP3105</strain>
    </source>
</reference>
<organism evidence="2">
    <name type="scientific">Alexandrium monilatum</name>
    <dbReference type="NCBI Taxonomy" id="311494"/>
    <lineage>
        <taxon>Eukaryota</taxon>
        <taxon>Sar</taxon>
        <taxon>Alveolata</taxon>
        <taxon>Dinophyceae</taxon>
        <taxon>Gonyaulacales</taxon>
        <taxon>Pyrocystaceae</taxon>
        <taxon>Alexandrium</taxon>
    </lineage>
</organism>